<name>A0A9J6GV77_HAELO</name>
<sequence length="142" mass="15462">MFGTIVQSSRCNDHPTVSQFLTTVNMLPFYNLAKPHRGGNCAPDMIKALLSENELREMTSTSLLDKMDYLLDHENVSEADDVVQALVFSGDHASYTDKKSNSALIYYTTGYVARKVIAKNCCPQGAGCLCVSKAKANADTAS</sequence>
<reference evidence="1 2" key="1">
    <citation type="journal article" date="2020" name="Cell">
        <title>Large-Scale Comparative Analyses of Tick Genomes Elucidate Their Genetic Diversity and Vector Capacities.</title>
        <authorList>
            <consortium name="Tick Genome and Microbiome Consortium (TIGMIC)"/>
            <person name="Jia N."/>
            <person name="Wang J."/>
            <person name="Shi W."/>
            <person name="Du L."/>
            <person name="Sun Y."/>
            <person name="Zhan W."/>
            <person name="Jiang J.F."/>
            <person name="Wang Q."/>
            <person name="Zhang B."/>
            <person name="Ji P."/>
            <person name="Bell-Sakyi L."/>
            <person name="Cui X.M."/>
            <person name="Yuan T.T."/>
            <person name="Jiang B.G."/>
            <person name="Yang W.F."/>
            <person name="Lam T.T."/>
            <person name="Chang Q.C."/>
            <person name="Ding S.J."/>
            <person name="Wang X.J."/>
            <person name="Zhu J.G."/>
            <person name="Ruan X.D."/>
            <person name="Zhao L."/>
            <person name="Wei J.T."/>
            <person name="Ye R.Z."/>
            <person name="Que T.C."/>
            <person name="Du C.H."/>
            <person name="Zhou Y.H."/>
            <person name="Cheng J.X."/>
            <person name="Dai P.F."/>
            <person name="Guo W.B."/>
            <person name="Han X.H."/>
            <person name="Huang E.J."/>
            <person name="Li L.F."/>
            <person name="Wei W."/>
            <person name="Gao Y.C."/>
            <person name="Liu J.Z."/>
            <person name="Shao H.Z."/>
            <person name="Wang X."/>
            <person name="Wang C.C."/>
            <person name="Yang T.C."/>
            <person name="Huo Q.B."/>
            <person name="Li W."/>
            <person name="Chen H.Y."/>
            <person name="Chen S.E."/>
            <person name="Zhou L.G."/>
            <person name="Ni X.B."/>
            <person name="Tian J.H."/>
            <person name="Sheng Y."/>
            <person name="Liu T."/>
            <person name="Pan Y.S."/>
            <person name="Xia L.Y."/>
            <person name="Li J."/>
            <person name="Zhao F."/>
            <person name="Cao W.C."/>
        </authorList>
    </citation>
    <scope>NUCLEOTIDE SEQUENCE [LARGE SCALE GENOMIC DNA]</scope>
    <source>
        <strain evidence="1">HaeL-2018</strain>
    </source>
</reference>
<dbReference type="OrthoDB" id="6485269at2759"/>
<keyword evidence="2" id="KW-1185">Reference proteome</keyword>
<dbReference type="EMBL" id="JABSTR010000008">
    <property type="protein sequence ID" value="KAH9378303.1"/>
    <property type="molecule type" value="Genomic_DNA"/>
</dbReference>
<protein>
    <submittedName>
        <fullName evidence="1">Uncharacterized protein</fullName>
    </submittedName>
</protein>
<dbReference type="VEuPathDB" id="VectorBase:HLOH_056521"/>
<evidence type="ECO:0000313" key="1">
    <source>
        <dbReference type="EMBL" id="KAH9378303.1"/>
    </source>
</evidence>
<proteinExistence type="predicted"/>
<dbReference type="AlphaFoldDB" id="A0A9J6GV77"/>
<accession>A0A9J6GV77</accession>
<dbReference type="Proteomes" id="UP000821853">
    <property type="component" value="Unassembled WGS sequence"/>
</dbReference>
<comment type="caution">
    <text evidence="1">The sequence shown here is derived from an EMBL/GenBank/DDBJ whole genome shotgun (WGS) entry which is preliminary data.</text>
</comment>
<gene>
    <name evidence="1" type="ORF">HPB48_007229</name>
</gene>
<organism evidence="1 2">
    <name type="scientific">Haemaphysalis longicornis</name>
    <name type="common">Bush tick</name>
    <dbReference type="NCBI Taxonomy" id="44386"/>
    <lineage>
        <taxon>Eukaryota</taxon>
        <taxon>Metazoa</taxon>
        <taxon>Ecdysozoa</taxon>
        <taxon>Arthropoda</taxon>
        <taxon>Chelicerata</taxon>
        <taxon>Arachnida</taxon>
        <taxon>Acari</taxon>
        <taxon>Parasitiformes</taxon>
        <taxon>Ixodida</taxon>
        <taxon>Ixodoidea</taxon>
        <taxon>Ixodidae</taxon>
        <taxon>Haemaphysalinae</taxon>
        <taxon>Haemaphysalis</taxon>
    </lineage>
</organism>
<evidence type="ECO:0000313" key="2">
    <source>
        <dbReference type="Proteomes" id="UP000821853"/>
    </source>
</evidence>